<feature type="domain" description="N-acetyltransferase" evidence="1">
    <location>
        <begin position="12"/>
        <end position="165"/>
    </location>
</feature>
<evidence type="ECO:0000259" key="1">
    <source>
        <dbReference type="PROSITE" id="PS51186"/>
    </source>
</evidence>
<dbReference type="SUPFAM" id="SSF55729">
    <property type="entry name" value="Acyl-CoA N-acyltransferases (Nat)"/>
    <property type="match status" value="1"/>
</dbReference>
<organism evidence="2 3">
    <name type="scientific">Pseudonocardia aurantiaca</name>
    <dbReference type="NCBI Taxonomy" id="75290"/>
    <lineage>
        <taxon>Bacteria</taxon>
        <taxon>Bacillati</taxon>
        <taxon>Actinomycetota</taxon>
        <taxon>Actinomycetes</taxon>
        <taxon>Pseudonocardiales</taxon>
        <taxon>Pseudonocardiaceae</taxon>
        <taxon>Pseudonocardia</taxon>
    </lineage>
</organism>
<proteinExistence type="predicted"/>
<dbReference type="CDD" id="cd04301">
    <property type="entry name" value="NAT_SF"/>
    <property type="match status" value="1"/>
</dbReference>
<comment type="caution">
    <text evidence="2">The sequence shown here is derived from an EMBL/GenBank/DDBJ whole genome shotgun (WGS) entry which is preliminary data.</text>
</comment>
<keyword evidence="2" id="KW-0012">Acyltransferase</keyword>
<keyword evidence="3" id="KW-1185">Reference proteome</keyword>
<dbReference type="Gene3D" id="3.40.630.30">
    <property type="match status" value="1"/>
</dbReference>
<sequence>MATKQSAPRTEVTLRDLRRDEGDLLDALFAGLSPRSRYLRFHSPIPALSAGMRRALLDVDGRDRIALVAEAADGTPVGIGRAVRNTGRPDEAEMAVSIVDAWHRRGIGRRLVTAVAQRAQVRGVRRLVARVLPENAAALGLFRSAFPVLLSHRDDDAIVLVAVLDNAGGTEGWTITMDDILADLAP</sequence>
<dbReference type="RefSeq" id="WP_343984574.1">
    <property type="nucleotide sequence ID" value="NZ_BAAAJG010000025.1"/>
</dbReference>
<reference evidence="3" key="1">
    <citation type="journal article" date="2019" name="Int. J. Syst. Evol. Microbiol.">
        <title>The Global Catalogue of Microorganisms (GCM) 10K type strain sequencing project: providing services to taxonomists for standard genome sequencing and annotation.</title>
        <authorList>
            <consortium name="The Broad Institute Genomics Platform"/>
            <consortium name="The Broad Institute Genome Sequencing Center for Infectious Disease"/>
            <person name="Wu L."/>
            <person name="Ma J."/>
        </authorList>
    </citation>
    <scope>NUCLEOTIDE SEQUENCE [LARGE SCALE GENOMIC DNA]</scope>
    <source>
        <strain evidence="3">JCM 12165</strain>
    </source>
</reference>
<dbReference type="InterPro" id="IPR000182">
    <property type="entry name" value="GNAT_dom"/>
</dbReference>
<dbReference type="GO" id="GO:0016746">
    <property type="term" value="F:acyltransferase activity"/>
    <property type="evidence" value="ECO:0007669"/>
    <property type="project" value="UniProtKB-KW"/>
</dbReference>
<gene>
    <name evidence="2" type="ORF">ACFSCY_26000</name>
</gene>
<dbReference type="InterPro" id="IPR016181">
    <property type="entry name" value="Acyl_CoA_acyltransferase"/>
</dbReference>
<dbReference type="EC" id="2.3.-.-" evidence="2"/>
<accession>A0ABW4FV01</accession>
<keyword evidence="2" id="KW-0808">Transferase</keyword>
<dbReference type="Proteomes" id="UP001597145">
    <property type="component" value="Unassembled WGS sequence"/>
</dbReference>
<protein>
    <submittedName>
        <fullName evidence="2">GNAT family N-acetyltransferase</fullName>
        <ecNumber evidence="2">2.3.-.-</ecNumber>
    </submittedName>
</protein>
<evidence type="ECO:0000313" key="3">
    <source>
        <dbReference type="Proteomes" id="UP001597145"/>
    </source>
</evidence>
<dbReference type="PROSITE" id="PS51186">
    <property type="entry name" value="GNAT"/>
    <property type="match status" value="1"/>
</dbReference>
<dbReference type="Pfam" id="PF00583">
    <property type="entry name" value="Acetyltransf_1"/>
    <property type="match status" value="1"/>
</dbReference>
<evidence type="ECO:0000313" key="2">
    <source>
        <dbReference type="EMBL" id="MFD1532882.1"/>
    </source>
</evidence>
<name>A0ABW4FV01_9PSEU</name>
<dbReference type="EMBL" id="JBHUCP010000022">
    <property type="protein sequence ID" value="MFD1532882.1"/>
    <property type="molecule type" value="Genomic_DNA"/>
</dbReference>